<dbReference type="AlphaFoldDB" id="A0A5S9R3Z6"/>
<accession>A0A5S9R3Z6</accession>
<organism evidence="1 2">
    <name type="scientific">Mycolicibacterium vanbaalenii</name>
    <name type="common">Mycobacterium vanbaalenii</name>
    <dbReference type="NCBI Taxonomy" id="110539"/>
    <lineage>
        <taxon>Bacteria</taxon>
        <taxon>Bacillati</taxon>
        <taxon>Actinomycetota</taxon>
        <taxon>Actinomycetes</taxon>
        <taxon>Mycobacteriales</taxon>
        <taxon>Mycobacteriaceae</taxon>
        <taxon>Mycolicibacterium</taxon>
    </lineage>
</organism>
<evidence type="ECO:0000313" key="1">
    <source>
        <dbReference type="EMBL" id="CAA0127917.1"/>
    </source>
</evidence>
<dbReference type="EMBL" id="CACSIP010000032">
    <property type="protein sequence ID" value="CAA0127917.1"/>
    <property type="molecule type" value="Genomic_DNA"/>
</dbReference>
<gene>
    <name evidence="1" type="ORF">AELLOGFF_05374</name>
</gene>
<proteinExistence type="predicted"/>
<dbReference type="Proteomes" id="UP000430146">
    <property type="component" value="Unassembled WGS sequence"/>
</dbReference>
<protein>
    <submittedName>
        <fullName evidence="1">Uncharacterized protein</fullName>
    </submittedName>
</protein>
<sequence length="48" mass="5106">MVSGLCLVACVCHRILLSRLRLAFPALPRANQHVSDSTVRGSAGRSDA</sequence>
<evidence type="ECO:0000313" key="2">
    <source>
        <dbReference type="Proteomes" id="UP000430146"/>
    </source>
</evidence>
<reference evidence="1 2" key="1">
    <citation type="submission" date="2019-11" db="EMBL/GenBank/DDBJ databases">
        <authorList>
            <person name="Holert J."/>
        </authorList>
    </citation>
    <scope>NUCLEOTIDE SEQUENCE [LARGE SCALE GENOMIC DNA]</scope>
    <source>
        <strain evidence="1">BC8_1</strain>
    </source>
</reference>
<keyword evidence="2" id="KW-1185">Reference proteome</keyword>
<name>A0A5S9R3Z6_MYCVN</name>